<name>A0A085BID9_9FLAO</name>
<dbReference type="STRING" id="421072.SAMN04488097_2585"/>
<dbReference type="SUPFAM" id="SSF101852">
    <property type="entry name" value="Bacterial fluorinating enzyme, C-terminal domain"/>
    <property type="match status" value="1"/>
</dbReference>
<evidence type="ECO:0000313" key="6">
    <source>
        <dbReference type="Proteomes" id="UP000028623"/>
    </source>
</evidence>
<dbReference type="EMBL" id="JPLY01000003">
    <property type="protein sequence ID" value="KFC22234.1"/>
    <property type="molecule type" value="Genomic_DNA"/>
</dbReference>
<evidence type="ECO:0000259" key="4">
    <source>
        <dbReference type="Pfam" id="PF20257"/>
    </source>
</evidence>
<dbReference type="InterPro" id="IPR023227">
    <property type="entry name" value="SAM_OH_AdoTrfase_C_sf"/>
</dbReference>
<accession>A0A085BID9</accession>
<dbReference type="PIRSF" id="PIRSF006779">
    <property type="entry name" value="UCP006779"/>
    <property type="match status" value="1"/>
</dbReference>
<dbReference type="AlphaFoldDB" id="A0A085BID9"/>
<dbReference type="Pfam" id="PF20257">
    <property type="entry name" value="SAM_HAT_C"/>
    <property type="match status" value="1"/>
</dbReference>
<keyword evidence="6" id="KW-1185">Reference proteome</keyword>
<evidence type="ECO:0000259" key="3">
    <source>
        <dbReference type="Pfam" id="PF01887"/>
    </source>
</evidence>
<dbReference type="Pfam" id="PF01887">
    <property type="entry name" value="SAM_HAT_N"/>
    <property type="match status" value="1"/>
</dbReference>
<dbReference type="eggNOG" id="COG1912">
    <property type="taxonomic scope" value="Bacteria"/>
</dbReference>
<evidence type="ECO:0000256" key="1">
    <source>
        <dbReference type="ARBA" id="ARBA00022691"/>
    </source>
</evidence>
<protein>
    <recommendedName>
        <fullName evidence="7">S-adenosyl-l-methionine hydroxide adenosyltransferase</fullName>
    </recommendedName>
</protein>
<feature type="domain" description="S-adenosyl-l-methionine hydroxide adenosyltransferase C-terminal" evidence="4">
    <location>
        <begin position="172"/>
        <end position="270"/>
    </location>
</feature>
<gene>
    <name evidence="5" type="ORF">IO89_09835</name>
</gene>
<dbReference type="OrthoDB" id="9792195at2"/>
<dbReference type="PANTHER" id="PTHR35092">
    <property type="entry name" value="CHLORINASE MJ1651"/>
    <property type="match status" value="1"/>
</dbReference>
<evidence type="ECO:0000313" key="5">
    <source>
        <dbReference type="EMBL" id="KFC22234.1"/>
    </source>
</evidence>
<dbReference type="Proteomes" id="UP000028623">
    <property type="component" value="Unassembled WGS sequence"/>
</dbReference>
<keyword evidence="1" id="KW-0949">S-adenosyl-L-methionine</keyword>
<dbReference type="SUPFAM" id="SSF102522">
    <property type="entry name" value="Bacterial fluorinating enzyme, N-terminal domain"/>
    <property type="match status" value="1"/>
</dbReference>
<dbReference type="InterPro" id="IPR002747">
    <property type="entry name" value="SAM_OH_AdoTrfase"/>
</dbReference>
<dbReference type="InterPro" id="IPR046469">
    <property type="entry name" value="SAM_HAT_N"/>
</dbReference>
<comment type="similarity">
    <text evidence="2">Belongs to the SAM hydrolase / SAM-dependent halogenase family.</text>
</comment>
<evidence type="ECO:0000256" key="2">
    <source>
        <dbReference type="ARBA" id="ARBA00024035"/>
    </source>
</evidence>
<reference evidence="5 6" key="1">
    <citation type="submission" date="2014-07" db="EMBL/GenBank/DDBJ databases">
        <title>Epilithonimonas lactis LMG 22401 Genome.</title>
        <authorList>
            <person name="Pipes S.E."/>
            <person name="Stropko S.J."/>
        </authorList>
    </citation>
    <scope>NUCLEOTIDE SEQUENCE [LARGE SCALE GENOMIC DNA]</scope>
    <source>
        <strain evidence="5 6">LMG 24401</strain>
    </source>
</reference>
<dbReference type="PANTHER" id="PTHR35092:SF1">
    <property type="entry name" value="CHLORINASE MJ1651"/>
    <property type="match status" value="1"/>
</dbReference>
<dbReference type="Gene3D" id="2.40.30.90">
    <property type="entry name" value="Bacterial fluorinating enzyme like"/>
    <property type="match status" value="1"/>
</dbReference>
<proteinExistence type="inferred from homology"/>
<dbReference type="InterPro" id="IPR046470">
    <property type="entry name" value="SAM_HAT_C"/>
</dbReference>
<dbReference type="InterPro" id="IPR023228">
    <property type="entry name" value="SAM_OH_AdoTrfase_N_sf"/>
</dbReference>
<dbReference type="Gene3D" id="3.40.50.10790">
    <property type="entry name" value="S-adenosyl-l-methionine hydroxide adenosyltransferase, N-terminal"/>
    <property type="match status" value="1"/>
</dbReference>
<sequence>MSVITLTSDYGLVDHRVASMKGKILSWSEEVKVIDITHNITSYNLLQTAYIVRNAYKFFPEGSVHIIAVDSFYHKSRKNILAKIDGHYFISADNGITNLMFFDIKPEAIYEITLNNRFDDKVIFPATEIFVPAAMHLYKGGLPEVIGRKIKTIKDVSFPRAIYNENERMIIGEVMYVDNFGNVVSNISRKFFEKYASISGNFTVKFRNIVLSKIMDQYTDVVTDWEREQEFHGKSSVIFNDADLLEITIYKGSVLNGASSLFGMSTGEKIYVEFE</sequence>
<dbReference type="RefSeq" id="WP_034975755.1">
    <property type="nucleotide sequence ID" value="NZ_FOFI01000003.1"/>
</dbReference>
<comment type="caution">
    <text evidence="5">The sequence shown here is derived from an EMBL/GenBank/DDBJ whole genome shotgun (WGS) entry which is preliminary data.</text>
</comment>
<feature type="domain" description="S-adenosyl-l-methionine hydroxide adenosyltransferase N-terminal" evidence="3">
    <location>
        <begin position="4"/>
        <end position="147"/>
    </location>
</feature>
<evidence type="ECO:0008006" key="7">
    <source>
        <dbReference type="Google" id="ProtNLM"/>
    </source>
</evidence>
<organism evidence="5 6">
    <name type="scientific">Epilithonimonas lactis</name>
    <dbReference type="NCBI Taxonomy" id="421072"/>
    <lineage>
        <taxon>Bacteria</taxon>
        <taxon>Pseudomonadati</taxon>
        <taxon>Bacteroidota</taxon>
        <taxon>Flavobacteriia</taxon>
        <taxon>Flavobacteriales</taxon>
        <taxon>Weeksellaceae</taxon>
        <taxon>Chryseobacterium group</taxon>
        <taxon>Epilithonimonas</taxon>
    </lineage>
</organism>